<dbReference type="Proteomes" id="UP000231701">
    <property type="component" value="Chromosome"/>
</dbReference>
<dbReference type="AlphaFoldDB" id="A0A2K8L6I0"/>
<dbReference type="RefSeq" id="WP_100277688.1">
    <property type="nucleotide sequence ID" value="NZ_CP018799.1"/>
</dbReference>
<dbReference type="OrthoDB" id="5401597at2"/>
<organism evidence="2 3">
    <name type="scientific">Mariprofundus aestuarium</name>
    <dbReference type="NCBI Taxonomy" id="1921086"/>
    <lineage>
        <taxon>Bacteria</taxon>
        <taxon>Pseudomonadati</taxon>
        <taxon>Pseudomonadota</taxon>
        <taxon>Candidatius Mariprofundia</taxon>
        <taxon>Mariprofundales</taxon>
        <taxon>Mariprofundaceae</taxon>
        <taxon>Mariprofundus</taxon>
    </lineage>
</organism>
<name>A0A2K8L6I0_MARES</name>
<dbReference type="EMBL" id="CP018799">
    <property type="protein sequence ID" value="ATX79846.1"/>
    <property type="molecule type" value="Genomic_DNA"/>
</dbReference>
<proteinExistence type="predicted"/>
<evidence type="ECO:0000313" key="3">
    <source>
        <dbReference type="Proteomes" id="UP000231701"/>
    </source>
</evidence>
<reference evidence="2 3" key="1">
    <citation type="submission" date="2016-12" db="EMBL/GenBank/DDBJ databases">
        <title>Isolation and genomic insights into novel planktonic Zetaproteobacteria from stratified waters of the Chesapeake Bay.</title>
        <authorList>
            <person name="McAllister S.M."/>
            <person name="Kato S."/>
            <person name="Chan C.S."/>
            <person name="Chiu B.K."/>
            <person name="Field E.K."/>
        </authorList>
    </citation>
    <scope>NUCLEOTIDE SEQUENCE [LARGE SCALE GENOMIC DNA]</scope>
    <source>
        <strain evidence="2 3">CP-5</strain>
    </source>
</reference>
<evidence type="ECO:0000256" key="1">
    <source>
        <dbReference type="SAM" id="SignalP"/>
    </source>
</evidence>
<feature type="chain" id="PRO_5014791267" description="Outer membrane protein" evidence="1">
    <location>
        <begin position="23"/>
        <end position="251"/>
    </location>
</feature>
<accession>A0A2K8L6I0</accession>
<sequence length="251" mass="26551">MKLKILAALSAMMFGYAGLASADETVAVKVGYMVLSPSGQFAATVGNVGTRVDMNTDLGLKNSSQPTGEIIVNLGDSAISLGFVPMTFSGTSVLARPITYNNQTYTAGSTIASEFKADMIDIGYTYYIVNMDDLPSRFQLGIETAVKTVTAKTSITSAGVTTSKNVTVPIPTVGVRARVALADFVGLTGRVGYLGYSGNSILDADAQVEFSPLPMLGIYAGYRQLKLKVDTNNVYVNTTFSGPYAGAFFRF</sequence>
<feature type="signal peptide" evidence="1">
    <location>
        <begin position="1"/>
        <end position="22"/>
    </location>
</feature>
<evidence type="ECO:0000313" key="2">
    <source>
        <dbReference type="EMBL" id="ATX79846.1"/>
    </source>
</evidence>
<evidence type="ECO:0008006" key="4">
    <source>
        <dbReference type="Google" id="ProtNLM"/>
    </source>
</evidence>
<keyword evidence="3" id="KW-1185">Reference proteome</keyword>
<keyword evidence="1" id="KW-0732">Signal</keyword>
<dbReference type="KEGG" id="maes:Ga0123461_1432"/>
<protein>
    <recommendedName>
        <fullName evidence="4">Outer membrane protein</fullName>
    </recommendedName>
</protein>
<gene>
    <name evidence="2" type="ORF">Ga0123461_1432</name>
</gene>